<proteinExistence type="predicted"/>
<evidence type="ECO:0000313" key="3">
    <source>
        <dbReference type="WBParaSite" id="Hba_09199"/>
    </source>
</evidence>
<dbReference type="AlphaFoldDB" id="A0A1I7WVG5"/>
<sequence>MFFVWSRRAVSSRYLHFVSSRTVVLLISLPALEPAPLLSTSPTPLHPPSSELDITHLLISKYAPLPPSPTVSKDDSYIGAINRPIAGTVRSLARHLSERQKAGRAAKIMRLKASNEEEPEAKQSRSSFQCEETLEKNPSLEELLHRNIMGKREIRDVSIIFLAATNMLSFLLPFVKQTPMTEEKWNINHPSMSEFHVRTPSSASRYGSSVPSHQASRSSSKVGPMLMYDPCTMSLVNAHDLHQVPDYSVPLWYPLPPPPPIDWSLTHYRVVVNIEHMIVEDKYTLVATDIDLLHHASGLSPEAH</sequence>
<feature type="region of interest" description="Disordered" evidence="1">
    <location>
        <begin position="113"/>
        <end position="133"/>
    </location>
</feature>
<evidence type="ECO:0000256" key="1">
    <source>
        <dbReference type="SAM" id="MobiDB-lite"/>
    </source>
</evidence>
<protein>
    <submittedName>
        <fullName evidence="3">Neur_chan_LBD domain-containing protein</fullName>
    </submittedName>
</protein>
<accession>A0A1I7WVG5</accession>
<dbReference type="WBParaSite" id="Hba_09199">
    <property type="protein sequence ID" value="Hba_09199"/>
    <property type="gene ID" value="Hba_09199"/>
</dbReference>
<keyword evidence="2" id="KW-1185">Reference proteome</keyword>
<dbReference type="Proteomes" id="UP000095283">
    <property type="component" value="Unplaced"/>
</dbReference>
<evidence type="ECO:0000313" key="2">
    <source>
        <dbReference type="Proteomes" id="UP000095283"/>
    </source>
</evidence>
<name>A0A1I7WVG5_HETBA</name>
<organism evidence="2 3">
    <name type="scientific">Heterorhabditis bacteriophora</name>
    <name type="common">Entomopathogenic nematode worm</name>
    <dbReference type="NCBI Taxonomy" id="37862"/>
    <lineage>
        <taxon>Eukaryota</taxon>
        <taxon>Metazoa</taxon>
        <taxon>Ecdysozoa</taxon>
        <taxon>Nematoda</taxon>
        <taxon>Chromadorea</taxon>
        <taxon>Rhabditida</taxon>
        <taxon>Rhabditina</taxon>
        <taxon>Rhabditomorpha</taxon>
        <taxon>Strongyloidea</taxon>
        <taxon>Heterorhabditidae</taxon>
        <taxon>Heterorhabditis</taxon>
    </lineage>
</organism>
<reference evidence="3" key="1">
    <citation type="submission" date="2016-11" db="UniProtKB">
        <authorList>
            <consortium name="WormBaseParasite"/>
        </authorList>
    </citation>
    <scope>IDENTIFICATION</scope>
</reference>